<dbReference type="PANTHER" id="PTHR30097">
    <property type="entry name" value="CATION EFFLUX SYSTEM PROTEIN CUSB"/>
    <property type="match status" value="1"/>
</dbReference>
<dbReference type="HOGENOM" id="CLU_018816_13_3_4"/>
<keyword evidence="7" id="KW-1185">Reference proteome</keyword>
<dbReference type="InterPro" id="IPR051909">
    <property type="entry name" value="MFP_Cation_Efflux"/>
</dbReference>
<dbReference type="AlphaFoldDB" id="A0A0C5IYF9"/>
<dbReference type="GO" id="GO:0030288">
    <property type="term" value="C:outer membrane-bounded periplasmic space"/>
    <property type="evidence" value="ECO:0007669"/>
    <property type="project" value="TreeGrafter"/>
</dbReference>
<dbReference type="Gene3D" id="1.10.287.470">
    <property type="entry name" value="Helix hairpin bin"/>
    <property type="match status" value="1"/>
</dbReference>
<organism evidence="6 7">
    <name type="scientific">Rugosibacter aromaticivorans</name>
    <dbReference type="NCBI Taxonomy" id="1565605"/>
    <lineage>
        <taxon>Bacteria</taxon>
        <taxon>Pseudomonadati</taxon>
        <taxon>Pseudomonadota</taxon>
        <taxon>Betaproteobacteria</taxon>
        <taxon>Nitrosomonadales</taxon>
        <taxon>Sterolibacteriaceae</taxon>
        <taxon>Rugosibacter</taxon>
    </lineage>
</organism>
<dbReference type="Gene3D" id="2.40.50.100">
    <property type="match status" value="1"/>
</dbReference>
<keyword evidence="3" id="KW-0175">Coiled coil</keyword>
<dbReference type="Gene3D" id="2.40.420.20">
    <property type="match status" value="1"/>
</dbReference>
<gene>
    <name evidence="6" type="ORF">PG1C_03450</name>
</gene>
<name>A0A0C5IYF9_9PROT</name>
<dbReference type="InterPro" id="IPR058647">
    <property type="entry name" value="BSH_CzcB-like"/>
</dbReference>
<dbReference type="STRING" id="1565605.PG1C_03450"/>
<feature type="domain" description="CzcB-like barrel-sandwich hybrid" evidence="5">
    <location>
        <begin position="84"/>
        <end position="227"/>
    </location>
</feature>
<dbReference type="GO" id="GO:0015679">
    <property type="term" value="P:plasma membrane copper ion transport"/>
    <property type="evidence" value="ECO:0007669"/>
    <property type="project" value="TreeGrafter"/>
</dbReference>
<comment type="similarity">
    <text evidence="1">Belongs to the membrane fusion protein (MFP) (TC 8.A.1) family.</text>
</comment>
<proteinExistence type="inferred from homology"/>
<keyword evidence="2" id="KW-0813">Transport</keyword>
<dbReference type="GO" id="GO:0060003">
    <property type="term" value="P:copper ion export"/>
    <property type="evidence" value="ECO:0007669"/>
    <property type="project" value="TreeGrafter"/>
</dbReference>
<evidence type="ECO:0000313" key="7">
    <source>
        <dbReference type="Proteomes" id="UP000061603"/>
    </source>
</evidence>
<dbReference type="KEGG" id="rbu:PG1C_03450"/>
<evidence type="ECO:0000256" key="3">
    <source>
        <dbReference type="SAM" id="Coils"/>
    </source>
</evidence>
<dbReference type="Gene3D" id="2.40.30.170">
    <property type="match status" value="1"/>
</dbReference>
<evidence type="ECO:0000259" key="5">
    <source>
        <dbReference type="Pfam" id="PF25973"/>
    </source>
</evidence>
<accession>A0A0C5IYF9</accession>
<dbReference type="RefSeq" id="WP_284431789.1">
    <property type="nucleotide sequence ID" value="NZ_CP010554.1"/>
</dbReference>
<protein>
    <submittedName>
        <fullName evidence="6">Uncharacterized protein</fullName>
    </submittedName>
</protein>
<evidence type="ECO:0000259" key="4">
    <source>
        <dbReference type="Pfam" id="PF25954"/>
    </source>
</evidence>
<sequence>MIVHRNLLIILTAVAIAGAGGWNLLKTHQSTPTTAPAFTHKEGVLRYPPGSPQLAEIHSDIPVVAPLPLSEPLNARLAYDESVTARVSSPLAGRIVSMPVDIGDRVNKGQPLLILDSPDLGSALADAQKAKADLQRKENAFHRNKTLYEGEVLAHKGLEDAEADWQQARAEYERAQLRLANLHVSYGAKGETFSLVAPISGIVTERNANPGAEVGPGNAAPLFVVSDPERLWAMIDLPEHLIDKVKPGQVVALEAQTWNNVSFPAIIERVAPTLDPATRRVAVRVSVANPDGRLRPEMFVRVRLLAADSPKVLRVPSAAIITQGVTHFVFVERATGEFEKRRVEAALQDRDFVYLSAGITATEKIVQSGALLLASELAGGE</sequence>
<dbReference type="PANTHER" id="PTHR30097:SF4">
    <property type="entry name" value="SLR6042 PROTEIN"/>
    <property type="match status" value="1"/>
</dbReference>
<dbReference type="EMBL" id="CP010554">
    <property type="protein sequence ID" value="AJP47777.1"/>
    <property type="molecule type" value="Genomic_DNA"/>
</dbReference>
<dbReference type="GO" id="GO:0046914">
    <property type="term" value="F:transition metal ion binding"/>
    <property type="evidence" value="ECO:0007669"/>
    <property type="project" value="TreeGrafter"/>
</dbReference>
<dbReference type="NCBIfam" id="TIGR01730">
    <property type="entry name" value="RND_mfp"/>
    <property type="match status" value="1"/>
</dbReference>
<evidence type="ECO:0000313" key="6">
    <source>
        <dbReference type="EMBL" id="AJP47777.1"/>
    </source>
</evidence>
<dbReference type="Proteomes" id="UP000061603">
    <property type="component" value="Chromosome"/>
</dbReference>
<evidence type="ECO:0000256" key="1">
    <source>
        <dbReference type="ARBA" id="ARBA00009477"/>
    </source>
</evidence>
<reference evidence="6 7" key="1">
    <citation type="journal article" date="2015" name="Genome Announc.">
        <title>Complete Genome Sequence of a Novel Bacterium within the Family Rhodocyclaceae That Degrades Polycyclic Aromatic Hydrocarbons.</title>
        <authorList>
            <person name="Singleton D.R."/>
            <person name="Dickey A.N."/>
            <person name="Scholl E.H."/>
            <person name="Wright F.A."/>
            <person name="Aitken M.D."/>
        </authorList>
    </citation>
    <scope>NUCLEOTIDE SEQUENCE [LARGE SCALE GENOMIC DNA]</scope>
    <source>
        <strain evidence="7">PG1-Ca6</strain>
    </source>
</reference>
<dbReference type="InterPro" id="IPR058792">
    <property type="entry name" value="Beta-barrel_RND_2"/>
</dbReference>
<feature type="coiled-coil region" evidence="3">
    <location>
        <begin position="120"/>
        <end position="178"/>
    </location>
</feature>
<dbReference type="GO" id="GO:0016020">
    <property type="term" value="C:membrane"/>
    <property type="evidence" value="ECO:0007669"/>
    <property type="project" value="InterPro"/>
</dbReference>
<dbReference type="SUPFAM" id="SSF111369">
    <property type="entry name" value="HlyD-like secretion proteins"/>
    <property type="match status" value="1"/>
</dbReference>
<dbReference type="Pfam" id="PF25954">
    <property type="entry name" value="Beta-barrel_RND_2"/>
    <property type="match status" value="1"/>
</dbReference>
<evidence type="ECO:0000256" key="2">
    <source>
        <dbReference type="ARBA" id="ARBA00022448"/>
    </source>
</evidence>
<dbReference type="InterPro" id="IPR006143">
    <property type="entry name" value="RND_pump_MFP"/>
</dbReference>
<feature type="domain" description="CusB-like beta-barrel" evidence="4">
    <location>
        <begin position="231"/>
        <end position="306"/>
    </location>
</feature>
<dbReference type="GO" id="GO:0022857">
    <property type="term" value="F:transmembrane transporter activity"/>
    <property type="evidence" value="ECO:0007669"/>
    <property type="project" value="InterPro"/>
</dbReference>
<dbReference type="Pfam" id="PF25973">
    <property type="entry name" value="BSH_CzcB"/>
    <property type="match status" value="1"/>
</dbReference>
<dbReference type="FunFam" id="2.40.30.170:FF:000010">
    <property type="entry name" value="Efflux RND transporter periplasmic adaptor subunit"/>
    <property type="match status" value="1"/>
</dbReference>